<dbReference type="Proteomes" id="UP001178507">
    <property type="component" value="Unassembled WGS sequence"/>
</dbReference>
<accession>A0AA36N409</accession>
<reference evidence="3" key="1">
    <citation type="submission" date="2023-08" db="EMBL/GenBank/DDBJ databases">
        <authorList>
            <person name="Chen Y."/>
            <person name="Shah S."/>
            <person name="Dougan E. K."/>
            <person name="Thang M."/>
            <person name="Chan C."/>
        </authorList>
    </citation>
    <scope>NUCLEOTIDE SEQUENCE</scope>
</reference>
<dbReference type="AlphaFoldDB" id="A0AA36N409"/>
<sequence>MKSIKSHMRLAALAAAVSATTLAHAQTLEMTSVYPGTFPIIGEIGQEIGKRMDLISGGDLSLNFNEPGALVPAPEAWDAVSTGAVDAAWYSPGFAQGIIPSAAMFTSVPFGPEAPEYLAWYYHGGGQEIWEEISAGHNVKPVLCSTIPPEASGWFREPIETLDDLQGKKMRFFGLGARVMEKLGVSAQTLPVGDTVPALELGTIDAAEISMPALDLALGMNNYASHYYFPGWHQQTSLFSLLINLDVWNDLGERNQAIVNEVCRSAVTESIAWGEAIQFDALAQLQEQGVTLHTWSAEILEAMRTAWLEVVDELSEDADFARTWASYSEFRENYAIWRDLGYLR</sequence>
<feature type="signal peptide" evidence="2">
    <location>
        <begin position="1"/>
        <end position="25"/>
    </location>
</feature>
<proteinExistence type="predicted"/>
<dbReference type="GO" id="GO:0031317">
    <property type="term" value="C:tripartite ATP-independent periplasmic transporter complex"/>
    <property type="evidence" value="ECO:0007669"/>
    <property type="project" value="InterPro"/>
</dbReference>
<evidence type="ECO:0008006" key="5">
    <source>
        <dbReference type="Google" id="ProtNLM"/>
    </source>
</evidence>
<dbReference type="InterPro" id="IPR038404">
    <property type="entry name" value="TRAP_DctP_sf"/>
</dbReference>
<dbReference type="NCBIfam" id="NF037995">
    <property type="entry name" value="TRAP_S1"/>
    <property type="match status" value="1"/>
</dbReference>
<dbReference type="PANTHER" id="PTHR33376">
    <property type="match status" value="1"/>
</dbReference>
<feature type="chain" id="PRO_5041212258" description="C4-dicarboxylate ABC transporter" evidence="2">
    <location>
        <begin position="26"/>
        <end position="344"/>
    </location>
</feature>
<organism evidence="3 4">
    <name type="scientific">Effrenium voratum</name>
    <dbReference type="NCBI Taxonomy" id="2562239"/>
    <lineage>
        <taxon>Eukaryota</taxon>
        <taxon>Sar</taxon>
        <taxon>Alveolata</taxon>
        <taxon>Dinophyceae</taxon>
        <taxon>Suessiales</taxon>
        <taxon>Symbiodiniaceae</taxon>
        <taxon>Effrenium</taxon>
    </lineage>
</organism>
<evidence type="ECO:0000313" key="4">
    <source>
        <dbReference type="Proteomes" id="UP001178507"/>
    </source>
</evidence>
<evidence type="ECO:0000256" key="1">
    <source>
        <dbReference type="ARBA" id="ARBA00022729"/>
    </source>
</evidence>
<evidence type="ECO:0000256" key="2">
    <source>
        <dbReference type="SAM" id="SignalP"/>
    </source>
</evidence>
<keyword evidence="4" id="KW-1185">Reference proteome</keyword>
<dbReference type="Gene3D" id="3.40.190.10">
    <property type="entry name" value="Periplasmic binding protein-like II"/>
    <property type="match status" value="1"/>
</dbReference>
<comment type="caution">
    <text evidence="3">The sequence shown here is derived from an EMBL/GenBank/DDBJ whole genome shotgun (WGS) entry which is preliminary data.</text>
</comment>
<evidence type="ECO:0000313" key="3">
    <source>
        <dbReference type="EMBL" id="CAJ1391583.1"/>
    </source>
</evidence>
<dbReference type="InterPro" id="IPR018389">
    <property type="entry name" value="DctP_fam"/>
</dbReference>
<protein>
    <recommendedName>
        <fullName evidence="5">C4-dicarboxylate ABC transporter</fullName>
    </recommendedName>
</protein>
<dbReference type="InterPro" id="IPR026289">
    <property type="entry name" value="SBP_TakP-like"/>
</dbReference>
<keyword evidence="1 2" id="KW-0732">Signal</keyword>
<dbReference type="PANTHER" id="PTHR33376:SF5">
    <property type="entry name" value="EXTRACYTOPLASMIC SOLUTE RECEPTOR PROTEIN"/>
    <property type="match status" value="1"/>
</dbReference>
<dbReference type="Pfam" id="PF03480">
    <property type="entry name" value="DctP"/>
    <property type="match status" value="1"/>
</dbReference>
<dbReference type="CDD" id="cd13604">
    <property type="entry name" value="PBP2_TRAP_ketoacid_lactate_like"/>
    <property type="match status" value="1"/>
</dbReference>
<dbReference type="EMBL" id="CAUJNA010002223">
    <property type="protein sequence ID" value="CAJ1391583.1"/>
    <property type="molecule type" value="Genomic_DNA"/>
</dbReference>
<name>A0AA36N409_9DINO</name>
<dbReference type="PIRSF" id="PIRSF039026">
    <property type="entry name" value="SiaP"/>
    <property type="match status" value="1"/>
</dbReference>
<gene>
    <name evidence="3" type="ORF">EVOR1521_LOCUS16847</name>
</gene>
<dbReference type="GO" id="GO:0055085">
    <property type="term" value="P:transmembrane transport"/>
    <property type="evidence" value="ECO:0007669"/>
    <property type="project" value="InterPro"/>
</dbReference>
<dbReference type="Gene3D" id="3.40.190.170">
    <property type="entry name" value="Bacterial extracellular solute-binding protein, family 7"/>
    <property type="match status" value="1"/>
</dbReference>